<dbReference type="RefSeq" id="WP_044645256.1">
    <property type="nucleotide sequence ID" value="NZ_JTHP01000007.1"/>
</dbReference>
<keyword evidence="4" id="KW-1185">Reference proteome</keyword>
<proteinExistence type="predicted"/>
<accession>A0A0D7X902</accession>
<dbReference type="PATRIC" id="fig|159743.3.peg.1298"/>
<comment type="caution">
    <text evidence="3">The sequence shown here is derived from an EMBL/GenBank/DDBJ whole genome shotgun (WGS) entry which is preliminary data.</text>
</comment>
<dbReference type="EMBL" id="JTHP01000007">
    <property type="protein sequence ID" value="KJD46567.1"/>
    <property type="molecule type" value="Genomic_DNA"/>
</dbReference>
<dbReference type="InterPro" id="IPR058869">
    <property type="entry name" value="YqzN_YkzM"/>
</dbReference>
<dbReference type="Proteomes" id="UP000032534">
    <property type="component" value="Unassembled WGS sequence"/>
</dbReference>
<protein>
    <recommendedName>
        <fullName evidence="2">YqzN/YkzM domain-containing protein</fullName>
    </recommendedName>
</protein>
<gene>
    <name evidence="3" type="ORF">QD47_05995</name>
</gene>
<organism evidence="3 4">
    <name type="scientific">Paenibacillus terrae</name>
    <dbReference type="NCBI Taxonomy" id="159743"/>
    <lineage>
        <taxon>Bacteria</taxon>
        <taxon>Bacillati</taxon>
        <taxon>Bacillota</taxon>
        <taxon>Bacilli</taxon>
        <taxon>Bacillales</taxon>
        <taxon>Paenibacillaceae</taxon>
        <taxon>Paenibacillus</taxon>
    </lineage>
</organism>
<feature type="domain" description="YqzN/YkzM" evidence="2">
    <location>
        <begin position="20"/>
        <end position="70"/>
    </location>
</feature>
<evidence type="ECO:0000259" key="2">
    <source>
        <dbReference type="Pfam" id="PF26160"/>
    </source>
</evidence>
<dbReference type="AlphaFoldDB" id="A0A0D7X902"/>
<reference evidence="3 4" key="1">
    <citation type="submission" date="2014-11" db="EMBL/GenBank/DDBJ databases">
        <title>Draft Genome Sequences of Paenibacillus polymyxa NRRL B-30509 and Paenibacillus terrae NRRL B-30644, Strains from a Poultry Environment that Produce Tridecaptin A and Paenicidins.</title>
        <authorList>
            <person name="van Belkum M.J."/>
            <person name="Lohans C.T."/>
            <person name="Vederas J.C."/>
        </authorList>
    </citation>
    <scope>NUCLEOTIDE SEQUENCE [LARGE SCALE GENOMIC DNA]</scope>
    <source>
        <strain evidence="3 4">NRRL B-30644</strain>
    </source>
</reference>
<evidence type="ECO:0000313" key="3">
    <source>
        <dbReference type="EMBL" id="KJD46567.1"/>
    </source>
</evidence>
<feature type="region of interest" description="Disordered" evidence="1">
    <location>
        <begin position="1"/>
        <end position="20"/>
    </location>
</feature>
<dbReference type="OrthoDB" id="2628095at2"/>
<name>A0A0D7X902_9BACL</name>
<dbReference type="Pfam" id="PF26160">
    <property type="entry name" value="YqzN_YkzM"/>
    <property type="match status" value="1"/>
</dbReference>
<evidence type="ECO:0000313" key="4">
    <source>
        <dbReference type="Proteomes" id="UP000032534"/>
    </source>
</evidence>
<evidence type="ECO:0000256" key="1">
    <source>
        <dbReference type="SAM" id="MobiDB-lite"/>
    </source>
</evidence>
<sequence length="72" mass="8014">MTLDNNEKAPVNAGQEASGPRYTLEELKEHAEQLFSVKEEVLAGAFFGTQDNLFTVAEAHTKIEQFMKAKVD</sequence>